<dbReference type="EC" id="2.5.1.15" evidence="4 9"/>
<dbReference type="RefSeq" id="WP_160908128.1">
    <property type="nucleotide sequence ID" value="NZ_WVHS01000004.1"/>
</dbReference>
<keyword evidence="6 9" id="KW-0479">Metal-binding</keyword>
<dbReference type="InterPro" id="IPR045031">
    <property type="entry name" value="DHP_synth-like"/>
</dbReference>
<comment type="cofactor">
    <cofactor evidence="2 9">
        <name>Mg(2+)</name>
        <dbReference type="ChEBI" id="CHEBI:18420"/>
    </cofactor>
</comment>
<sequence length="286" mass="30945">MTDKSTEFHQKMTLNAGGTILDLSTPVVMGILNLTPDSFYDGGRNNTAALAIERAGQMLADGAAILDLGAYSSRPGAADISTGEEILRLLPVLRALVKAYPRAIISVDTFRSEVAQAAIGEGAHIINDISGGSLDPQLFETVARLKVPYVLMHMKGTPQNMVQHAHYHDLFDEIFTCFTERLFQLGELGVTDILIDPGFGFAKTPEQSYRLLSMLEQFKAFGHPVLAGLSRKSMIYKKLGVTAAEALNGTTVLNTIALQKGANILRVHDVKEAAEAIKLVSLTFNV</sequence>
<comment type="pathway">
    <text evidence="3 9">Cofactor biosynthesis; tetrahydrofolate biosynthesis; 7,8-dihydrofolate from 2-amino-4-hydroxy-6-hydroxymethyl-7,8-dihydropteridine diphosphate and 4-aminobenzoate: step 1/2.</text>
</comment>
<dbReference type="GO" id="GO:0046872">
    <property type="term" value="F:metal ion binding"/>
    <property type="evidence" value="ECO:0007669"/>
    <property type="project" value="UniProtKB-KW"/>
</dbReference>
<keyword evidence="5 9" id="KW-0808">Transferase</keyword>
<evidence type="ECO:0000256" key="8">
    <source>
        <dbReference type="ARBA" id="ARBA00022909"/>
    </source>
</evidence>
<dbReference type="PANTHER" id="PTHR20941:SF1">
    <property type="entry name" value="FOLIC ACID SYNTHESIS PROTEIN FOL1"/>
    <property type="match status" value="1"/>
</dbReference>
<evidence type="ECO:0000256" key="6">
    <source>
        <dbReference type="ARBA" id="ARBA00022723"/>
    </source>
</evidence>
<accession>A0A7K1Y207</accession>
<dbReference type="PROSITE" id="PS00793">
    <property type="entry name" value="DHPS_2"/>
    <property type="match status" value="1"/>
</dbReference>
<dbReference type="PROSITE" id="PS50972">
    <property type="entry name" value="PTERIN_BINDING"/>
    <property type="match status" value="1"/>
</dbReference>
<evidence type="ECO:0000256" key="5">
    <source>
        <dbReference type="ARBA" id="ARBA00022679"/>
    </source>
</evidence>
<dbReference type="InterPro" id="IPR006390">
    <property type="entry name" value="DHP_synth_dom"/>
</dbReference>
<dbReference type="GO" id="GO:0046656">
    <property type="term" value="P:folic acid biosynthetic process"/>
    <property type="evidence" value="ECO:0007669"/>
    <property type="project" value="UniProtKB-KW"/>
</dbReference>
<reference evidence="11 12" key="1">
    <citation type="submission" date="2019-11" db="EMBL/GenBank/DDBJ databases">
        <title>Pedobacter sp. HMF7056 Genome sequencing and assembly.</title>
        <authorList>
            <person name="Kang H."/>
            <person name="Kim H."/>
            <person name="Joh K."/>
        </authorList>
    </citation>
    <scope>NUCLEOTIDE SEQUENCE [LARGE SCALE GENOMIC DNA]</scope>
    <source>
        <strain evidence="11 12">HMF7056</strain>
    </source>
</reference>
<evidence type="ECO:0000256" key="7">
    <source>
        <dbReference type="ARBA" id="ARBA00022842"/>
    </source>
</evidence>
<dbReference type="SUPFAM" id="SSF51717">
    <property type="entry name" value="Dihydropteroate synthetase-like"/>
    <property type="match status" value="1"/>
</dbReference>
<comment type="function">
    <text evidence="9">Catalyzes the condensation of para-aminobenzoate (pABA) with 6-hydroxymethyl-7,8-dihydropterin diphosphate (DHPt-PP) to form 7,8-dihydropteroate (H2Pte), the immediate precursor of folate derivatives.</text>
</comment>
<organism evidence="11 12">
    <name type="scientific">Hufsiella ginkgonis</name>
    <dbReference type="NCBI Taxonomy" id="2695274"/>
    <lineage>
        <taxon>Bacteria</taxon>
        <taxon>Pseudomonadati</taxon>
        <taxon>Bacteroidota</taxon>
        <taxon>Sphingobacteriia</taxon>
        <taxon>Sphingobacteriales</taxon>
        <taxon>Sphingobacteriaceae</taxon>
        <taxon>Hufsiella</taxon>
    </lineage>
</organism>
<dbReference type="GO" id="GO:0004156">
    <property type="term" value="F:dihydropteroate synthase activity"/>
    <property type="evidence" value="ECO:0007669"/>
    <property type="project" value="UniProtKB-EC"/>
</dbReference>
<dbReference type="GO" id="GO:0046654">
    <property type="term" value="P:tetrahydrofolate biosynthetic process"/>
    <property type="evidence" value="ECO:0007669"/>
    <property type="project" value="UniProtKB-UniPathway"/>
</dbReference>
<evidence type="ECO:0000256" key="3">
    <source>
        <dbReference type="ARBA" id="ARBA00004763"/>
    </source>
</evidence>
<dbReference type="Gene3D" id="3.20.20.20">
    <property type="entry name" value="Dihydropteroate synthase-like"/>
    <property type="match status" value="1"/>
</dbReference>
<keyword evidence="7 9" id="KW-0460">Magnesium</keyword>
<keyword evidence="12" id="KW-1185">Reference proteome</keyword>
<name>A0A7K1Y207_9SPHI</name>
<evidence type="ECO:0000313" key="11">
    <source>
        <dbReference type="EMBL" id="MXV17127.1"/>
    </source>
</evidence>
<feature type="domain" description="Pterin-binding" evidence="10">
    <location>
        <begin position="26"/>
        <end position="278"/>
    </location>
</feature>
<protein>
    <recommendedName>
        <fullName evidence="4 9">Dihydropteroate synthase</fullName>
        <shortName evidence="9">DHPS</shortName>
        <ecNumber evidence="4 9">2.5.1.15</ecNumber>
    </recommendedName>
    <alternativeName>
        <fullName evidence="9">Dihydropteroate pyrophosphorylase</fullName>
    </alternativeName>
</protein>
<evidence type="ECO:0000256" key="4">
    <source>
        <dbReference type="ARBA" id="ARBA00012458"/>
    </source>
</evidence>
<dbReference type="Pfam" id="PF00809">
    <property type="entry name" value="Pterin_bind"/>
    <property type="match status" value="1"/>
</dbReference>
<dbReference type="InterPro" id="IPR011005">
    <property type="entry name" value="Dihydropteroate_synth-like_sf"/>
</dbReference>
<gene>
    <name evidence="11" type="primary">folP</name>
    <name evidence="11" type="ORF">GS398_17635</name>
</gene>
<comment type="catalytic activity">
    <reaction evidence="1">
        <text>(7,8-dihydropterin-6-yl)methyl diphosphate + 4-aminobenzoate = 7,8-dihydropteroate + diphosphate</text>
        <dbReference type="Rhea" id="RHEA:19949"/>
        <dbReference type="ChEBI" id="CHEBI:17836"/>
        <dbReference type="ChEBI" id="CHEBI:17839"/>
        <dbReference type="ChEBI" id="CHEBI:33019"/>
        <dbReference type="ChEBI" id="CHEBI:72950"/>
        <dbReference type="EC" id="2.5.1.15"/>
    </reaction>
</comment>
<evidence type="ECO:0000256" key="1">
    <source>
        <dbReference type="ARBA" id="ARBA00000012"/>
    </source>
</evidence>
<keyword evidence="8 9" id="KW-0289">Folate biosynthesis</keyword>
<dbReference type="EMBL" id="WVHS01000004">
    <property type="protein sequence ID" value="MXV17127.1"/>
    <property type="molecule type" value="Genomic_DNA"/>
</dbReference>
<dbReference type="InterPro" id="IPR000489">
    <property type="entry name" value="Pterin-binding_dom"/>
</dbReference>
<dbReference type="AlphaFoldDB" id="A0A7K1Y207"/>
<dbReference type="GO" id="GO:0005829">
    <property type="term" value="C:cytosol"/>
    <property type="evidence" value="ECO:0007669"/>
    <property type="project" value="TreeGrafter"/>
</dbReference>
<evidence type="ECO:0000313" key="12">
    <source>
        <dbReference type="Proteomes" id="UP000451233"/>
    </source>
</evidence>
<dbReference type="Proteomes" id="UP000451233">
    <property type="component" value="Unassembled WGS sequence"/>
</dbReference>
<evidence type="ECO:0000259" key="10">
    <source>
        <dbReference type="PROSITE" id="PS50972"/>
    </source>
</evidence>
<comment type="caution">
    <text evidence="11">The sequence shown here is derived from an EMBL/GenBank/DDBJ whole genome shotgun (WGS) entry which is preliminary data.</text>
</comment>
<dbReference type="CDD" id="cd00739">
    <property type="entry name" value="DHPS"/>
    <property type="match status" value="1"/>
</dbReference>
<dbReference type="UniPathway" id="UPA00077">
    <property type="reaction ID" value="UER00156"/>
</dbReference>
<comment type="similarity">
    <text evidence="9">Belongs to the DHPS family.</text>
</comment>
<evidence type="ECO:0000256" key="2">
    <source>
        <dbReference type="ARBA" id="ARBA00001946"/>
    </source>
</evidence>
<dbReference type="PROSITE" id="PS00792">
    <property type="entry name" value="DHPS_1"/>
    <property type="match status" value="1"/>
</dbReference>
<evidence type="ECO:0000256" key="9">
    <source>
        <dbReference type="RuleBase" id="RU361205"/>
    </source>
</evidence>
<proteinExistence type="inferred from homology"/>
<dbReference type="PANTHER" id="PTHR20941">
    <property type="entry name" value="FOLATE SYNTHESIS PROTEINS"/>
    <property type="match status" value="1"/>
</dbReference>
<dbReference type="NCBIfam" id="TIGR01496">
    <property type="entry name" value="DHPS"/>
    <property type="match status" value="1"/>
</dbReference>